<dbReference type="Proteomes" id="UP001244563">
    <property type="component" value="Unassembled WGS sequence"/>
</dbReference>
<evidence type="ECO:0000313" key="2">
    <source>
        <dbReference type="Proteomes" id="UP001244563"/>
    </source>
</evidence>
<evidence type="ECO:0000313" key="1">
    <source>
        <dbReference type="EMBL" id="MDQ0102689.1"/>
    </source>
</evidence>
<dbReference type="EMBL" id="JAUSSW010000006">
    <property type="protein sequence ID" value="MDQ0102689.1"/>
    <property type="molecule type" value="Genomic_DNA"/>
</dbReference>
<gene>
    <name evidence="1" type="ORF">J2T10_002342</name>
</gene>
<protein>
    <submittedName>
        <fullName evidence="1">Uncharacterized protein</fullName>
    </submittedName>
</protein>
<dbReference type="NCBIfam" id="NF046112">
    <property type="entry name" value="MSMEG_6209_Nter"/>
    <property type="match status" value="1"/>
</dbReference>
<keyword evidence="2" id="KW-1185">Reference proteome</keyword>
<dbReference type="Gene3D" id="1.10.8.1060">
    <property type="entry name" value="Corynebacterium glutamicum thioredoxin-dependent arsenate reductase, N-terminal domain"/>
    <property type="match status" value="1"/>
</dbReference>
<sequence>MAKQDEAQAVAAVIDRLAKKFPDTPRTEVEAIVSEEYTALNEGPIREYVPVLIERAAKLRLRS</sequence>
<comment type="caution">
    <text evidence="1">The sequence shown here is derived from an EMBL/GenBank/DDBJ whole genome shotgun (WGS) entry which is preliminary data.</text>
</comment>
<dbReference type="RefSeq" id="WP_064722428.1">
    <property type="nucleotide sequence ID" value="NZ_BDDW01000004.1"/>
</dbReference>
<proteinExistence type="predicted"/>
<name>A0ABT9TN92_PAENI</name>
<accession>A0ABT9TN92</accession>
<organism evidence="1 2">
    <name type="scientific">Paenarthrobacter nicotinovorans</name>
    <name type="common">Arthrobacter nicotinovorans</name>
    <dbReference type="NCBI Taxonomy" id="29320"/>
    <lineage>
        <taxon>Bacteria</taxon>
        <taxon>Bacillati</taxon>
        <taxon>Actinomycetota</taxon>
        <taxon>Actinomycetes</taxon>
        <taxon>Micrococcales</taxon>
        <taxon>Micrococcaceae</taxon>
        <taxon>Paenarthrobacter</taxon>
    </lineage>
</organism>
<reference evidence="1 2" key="1">
    <citation type="submission" date="2023-07" db="EMBL/GenBank/DDBJ databases">
        <title>Sorghum-associated microbial communities from plants grown in Nebraska, USA.</title>
        <authorList>
            <person name="Schachtman D."/>
        </authorList>
    </citation>
    <scope>NUCLEOTIDE SEQUENCE [LARGE SCALE GENOMIC DNA]</scope>
    <source>
        <strain evidence="1 2">CC523</strain>
    </source>
</reference>